<keyword evidence="1" id="KW-0812">Transmembrane</keyword>
<organism evidence="2 3">
    <name type="scientific">Paramecium octaurelia</name>
    <dbReference type="NCBI Taxonomy" id="43137"/>
    <lineage>
        <taxon>Eukaryota</taxon>
        <taxon>Sar</taxon>
        <taxon>Alveolata</taxon>
        <taxon>Ciliophora</taxon>
        <taxon>Intramacronucleata</taxon>
        <taxon>Oligohymenophorea</taxon>
        <taxon>Peniculida</taxon>
        <taxon>Parameciidae</taxon>
        <taxon>Paramecium</taxon>
    </lineage>
</organism>
<proteinExistence type="predicted"/>
<evidence type="ECO:0000313" key="3">
    <source>
        <dbReference type="Proteomes" id="UP000683925"/>
    </source>
</evidence>
<protein>
    <recommendedName>
        <fullName evidence="4">Transmembrane protein</fullName>
    </recommendedName>
</protein>
<comment type="caution">
    <text evidence="2">The sequence shown here is derived from an EMBL/GenBank/DDBJ whole genome shotgun (WGS) entry which is preliminary data.</text>
</comment>
<sequence length="278" mass="33380">MEKEQNYKTSYQNTLTRHTISHGKHQYGFSIASINLTSQKSIDQFLEQYNCQNWVWLRLTYDCPQDAGTDTKYIFSNPLLVVQLYFLFFNIITKKKFFFFKKSRLLSGWDFQASNFSVKKIHNVTKIMRQTFFKFQYRYNRNVCHLQKPHLPPCNTIKLVYKHFYYNECILLQNKLHSPNFNFKLCVLLLWMQINVQQVVAQLTGQLYCRCPYPYSPYQYLQALLFTCYFEVMRDRIQGQPRKICLKNTSISGGQDCQFVARTYIYRRLFTNSYGQEC</sequence>
<evidence type="ECO:0000313" key="2">
    <source>
        <dbReference type="EMBL" id="CAD8215209.1"/>
    </source>
</evidence>
<evidence type="ECO:0008006" key="4">
    <source>
        <dbReference type="Google" id="ProtNLM"/>
    </source>
</evidence>
<keyword evidence="1" id="KW-1133">Transmembrane helix</keyword>
<feature type="transmembrane region" description="Helical" evidence="1">
    <location>
        <begin position="74"/>
        <end position="92"/>
    </location>
</feature>
<dbReference type="AlphaFoldDB" id="A0A8S1YMR3"/>
<gene>
    <name evidence="2" type="ORF">POCTA_138.1.T2140012</name>
</gene>
<name>A0A8S1YMR3_PAROT</name>
<dbReference type="EMBL" id="CAJJDP010000218">
    <property type="protein sequence ID" value="CAD8215209.1"/>
    <property type="molecule type" value="Genomic_DNA"/>
</dbReference>
<accession>A0A8S1YMR3</accession>
<keyword evidence="1" id="KW-0472">Membrane</keyword>
<evidence type="ECO:0000256" key="1">
    <source>
        <dbReference type="SAM" id="Phobius"/>
    </source>
</evidence>
<keyword evidence="3" id="KW-1185">Reference proteome</keyword>
<reference evidence="2" key="1">
    <citation type="submission" date="2021-01" db="EMBL/GenBank/DDBJ databases">
        <authorList>
            <consortium name="Genoscope - CEA"/>
            <person name="William W."/>
        </authorList>
    </citation>
    <scope>NUCLEOTIDE SEQUENCE</scope>
</reference>
<dbReference type="Proteomes" id="UP000683925">
    <property type="component" value="Unassembled WGS sequence"/>
</dbReference>